<dbReference type="AlphaFoldDB" id="A0A0P9GH32"/>
<keyword evidence="3" id="KW-1185">Reference proteome</keyword>
<name>A0A0P9GH32_9BACL</name>
<evidence type="ECO:0000313" key="2">
    <source>
        <dbReference type="EMBL" id="KPV39327.1"/>
    </source>
</evidence>
<dbReference type="Pfam" id="PF13471">
    <property type="entry name" value="Transglut_core3"/>
    <property type="match status" value="1"/>
</dbReference>
<comment type="caution">
    <text evidence="2">The sequence shown here is derived from an EMBL/GenBank/DDBJ whole genome shotgun (WGS) entry which is preliminary data.</text>
</comment>
<evidence type="ECO:0000313" key="3">
    <source>
        <dbReference type="Proteomes" id="UP000050482"/>
    </source>
</evidence>
<gene>
    <name evidence="2" type="ORF">AN477_22805</name>
</gene>
<reference evidence="2 3" key="1">
    <citation type="submission" date="2015-09" db="EMBL/GenBank/DDBJ databases">
        <title>Draft genome sequence of Alicyclobacillus ferrooxydans DSM 22381.</title>
        <authorList>
            <person name="Hemp J."/>
        </authorList>
    </citation>
    <scope>NUCLEOTIDE SEQUENCE [LARGE SCALE GENOMIC DNA]</scope>
    <source>
        <strain evidence="2 3">TC-34</strain>
    </source>
</reference>
<sequence length="143" mass="16622">MRFFRSSNETKFMLFEAFVLLAWGRILKSVPFSKLAPKLGNRMRETSYEPVEEHHKLLREISHVVYLASKYTFWESECLVKALAARQMLKRRGIESTLYLGTGRDEQRKLIAHAWLRSGPYIVTGSEGMEQFTMVAAFANFHT</sequence>
<dbReference type="InterPro" id="IPR053521">
    <property type="entry name" value="McjB-like"/>
</dbReference>
<dbReference type="EMBL" id="LJCO01000107">
    <property type="protein sequence ID" value="KPV39327.1"/>
    <property type="molecule type" value="Genomic_DNA"/>
</dbReference>
<organism evidence="2 3">
    <name type="scientific">Alicyclobacillus ferrooxydans</name>
    <dbReference type="NCBI Taxonomy" id="471514"/>
    <lineage>
        <taxon>Bacteria</taxon>
        <taxon>Bacillati</taxon>
        <taxon>Bacillota</taxon>
        <taxon>Bacilli</taxon>
        <taxon>Bacillales</taxon>
        <taxon>Alicyclobacillaceae</taxon>
        <taxon>Alicyclobacillus</taxon>
    </lineage>
</organism>
<evidence type="ECO:0000259" key="1">
    <source>
        <dbReference type="Pfam" id="PF13471"/>
    </source>
</evidence>
<dbReference type="Proteomes" id="UP000050482">
    <property type="component" value="Unassembled WGS sequence"/>
</dbReference>
<proteinExistence type="predicted"/>
<dbReference type="STRING" id="471514.AN477_22805"/>
<dbReference type="RefSeq" id="WP_054971481.1">
    <property type="nucleotide sequence ID" value="NZ_LJCO01000107.1"/>
</dbReference>
<protein>
    <submittedName>
        <fullName evidence="2">Stage V sporulation protein S</fullName>
    </submittedName>
</protein>
<accession>A0A0P9GH32</accession>
<dbReference type="PATRIC" id="fig|471514.4.peg.2093"/>
<feature type="domain" description="Microcin J25-processing protein McjB C-terminal" evidence="1">
    <location>
        <begin position="29"/>
        <end position="135"/>
    </location>
</feature>
<dbReference type="OrthoDB" id="9812122at2"/>
<dbReference type="NCBIfam" id="NF033537">
    <property type="entry name" value="lasso_biosyn_B2"/>
    <property type="match status" value="1"/>
</dbReference>
<dbReference type="InterPro" id="IPR032708">
    <property type="entry name" value="McjB_C"/>
</dbReference>